<keyword evidence="6" id="KW-1185">Reference proteome</keyword>
<evidence type="ECO:0000256" key="1">
    <source>
        <dbReference type="ARBA" id="ARBA00004236"/>
    </source>
</evidence>
<reference evidence="5" key="1">
    <citation type="submission" date="2023-05" db="EMBL/GenBank/DDBJ databases">
        <title>Nepenthes gracilis genome sequencing.</title>
        <authorList>
            <person name="Fukushima K."/>
        </authorList>
    </citation>
    <scope>NUCLEOTIDE SEQUENCE</scope>
    <source>
        <strain evidence="5">SING2019-196</strain>
    </source>
</reference>
<proteinExistence type="predicted"/>
<keyword evidence="2" id="KW-1003">Cell membrane</keyword>
<accession>A0AAD3SC15</accession>
<sequence>MEAHSAEEAGVAAPKPASGPSNFIGKHRLEASISYLDQQIKSIRDELQELETVGGPSSVCTELISGVELARDPLLPMTSGPADAGWERVRFGLVEAAWVRIAPATAMTLKCTACAAEAALMQMIHVVMDVTYTYLVRVMGKAPPYP</sequence>
<dbReference type="GO" id="GO:0007165">
    <property type="term" value="P:signal transduction"/>
    <property type="evidence" value="ECO:0007669"/>
    <property type="project" value="UniProtKB-KW"/>
</dbReference>
<evidence type="ECO:0000313" key="6">
    <source>
        <dbReference type="Proteomes" id="UP001279734"/>
    </source>
</evidence>
<dbReference type="PANTHER" id="PTHR35129">
    <property type="entry name" value="GUANINE NUCLEOTIDE-BINDING PROTEIN SUBUNIT GAMMA 1"/>
    <property type="match status" value="1"/>
</dbReference>
<evidence type="ECO:0000256" key="4">
    <source>
        <dbReference type="ARBA" id="ARBA00023224"/>
    </source>
</evidence>
<evidence type="ECO:0000256" key="2">
    <source>
        <dbReference type="ARBA" id="ARBA00022475"/>
    </source>
</evidence>
<protein>
    <submittedName>
        <fullName evidence="5">Uncharacterized protein</fullName>
    </submittedName>
</protein>
<evidence type="ECO:0000313" key="5">
    <source>
        <dbReference type="EMBL" id="GMH07990.1"/>
    </source>
</evidence>
<dbReference type="PANTHER" id="PTHR35129:SF5">
    <property type="entry name" value="GUANINE NUCLEOTIDE-BINDING PROTEIN SUBUNIT GAMMA 2"/>
    <property type="match status" value="1"/>
</dbReference>
<keyword evidence="3" id="KW-0472">Membrane</keyword>
<dbReference type="InterPro" id="IPR045878">
    <property type="entry name" value="GG1/2"/>
</dbReference>
<name>A0AAD3SC15_NEPGR</name>
<gene>
    <name evidence="5" type="ORF">Nepgr_009830</name>
</gene>
<dbReference type="EMBL" id="BSYO01000007">
    <property type="protein sequence ID" value="GMH07990.1"/>
    <property type="molecule type" value="Genomic_DNA"/>
</dbReference>
<evidence type="ECO:0000256" key="3">
    <source>
        <dbReference type="ARBA" id="ARBA00023136"/>
    </source>
</evidence>
<keyword evidence="4" id="KW-0807">Transducer</keyword>
<comment type="subcellular location">
    <subcellularLocation>
        <location evidence="1">Cell membrane</location>
    </subcellularLocation>
</comment>
<organism evidence="5 6">
    <name type="scientific">Nepenthes gracilis</name>
    <name type="common">Slender pitcher plant</name>
    <dbReference type="NCBI Taxonomy" id="150966"/>
    <lineage>
        <taxon>Eukaryota</taxon>
        <taxon>Viridiplantae</taxon>
        <taxon>Streptophyta</taxon>
        <taxon>Embryophyta</taxon>
        <taxon>Tracheophyta</taxon>
        <taxon>Spermatophyta</taxon>
        <taxon>Magnoliopsida</taxon>
        <taxon>eudicotyledons</taxon>
        <taxon>Gunneridae</taxon>
        <taxon>Pentapetalae</taxon>
        <taxon>Caryophyllales</taxon>
        <taxon>Nepenthaceae</taxon>
        <taxon>Nepenthes</taxon>
    </lineage>
</organism>
<dbReference type="Proteomes" id="UP001279734">
    <property type="component" value="Unassembled WGS sequence"/>
</dbReference>
<dbReference type="GO" id="GO:0005886">
    <property type="term" value="C:plasma membrane"/>
    <property type="evidence" value="ECO:0007669"/>
    <property type="project" value="UniProtKB-SubCell"/>
</dbReference>
<dbReference type="AlphaFoldDB" id="A0AAD3SC15"/>
<comment type="caution">
    <text evidence="5">The sequence shown here is derived from an EMBL/GenBank/DDBJ whole genome shotgun (WGS) entry which is preliminary data.</text>
</comment>